<keyword evidence="2" id="KW-1185">Reference proteome</keyword>
<organism evidence="1 2">
    <name type="scientific">Nonomuraea mangrovi</name>
    <dbReference type="NCBI Taxonomy" id="2316207"/>
    <lineage>
        <taxon>Bacteria</taxon>
        <taxon>Bacillati</taxon>
        <taxon>Actinomycetota</taxon>
        <taxon>Actinomycetes</taxon>
        <taxon>Streptosporangiales</taxon>
        <taxon>Streptosporangiaceae</taxon>
        <taxon>Nonomuraea</taxon>
    </lineage>
</organism>
<accession>A0ABW4T1S9</accession>
<dbReference type="Proteomes" id="UP001597368">
    <property type="component" value="Unassembled WGS sequence"/>
</dbReference>
<dbReference type="RefSeq" id="WP_379575229.1">
    <property type="nucleotide sequence ID" value="NZ_JBHUFV010000039.1"/>
</dbReference>
<sequence>MGILEAFHGTHTAAVRAGYRAIDWSLPALRCDRVRVRAHTCECGEVLFEFCLAGGLSFIRRTVRHGEGVVVHESDWFVTRVVERLWEQLLRGEAR</sequence>
<evidence type="ECO:0000313" key="1">
    <source>
        <dbReference type="EMBL" id="MFD1935110.1"/>
    </source>
</evidence>
<name>A0ABW4T1S9_9ACTN</name>
<gene>
    <name evidence="1" type="ORF">ACFSKW_26910</name>
</gene>
<evidence type="ECO:0000313" key="2">
    <source>
        <dbReference type="Proteomes" id="UP001597368"/>
    </source>
</evidence>
<reference evidence="2" key="1">
    <citation type="journal article" date="2019" name="Int. J. Syst. Evol. Microbiol.">
        <title>The Global Catalogue of Microorganisms (GCM) 10K type strain sequencing project: providing services to taxonomists for standard genome sequencing and annotation.</title>
        <authorList>
            <consortium name="The Broad Institute Genomics Platform"/>
            <consortium name="The Broad Institute Genome Sequencing Center for Infectious Disease"/>
            <person name="Wu L."/>
            <person name="Ma J."/>
        </authorList>
    </citation>
    <scope>NUCLEOTIDE SEQUENCE [LARGE SCALE GENOMIC DNA]</scope>
    <source>
        <strain evidence="2">ICMP 6774ER</strain>
    </source>
</reference>
<proteinExistence type="predicted"/>
<comment type="caution">
    <text evidence="1">The sequence shown here is derived from an EMBL/GenBank/DDBJ whole genome shotgun (WGS) entry which is preliminary data.</text>
</comment>
<protein>
    <submittedName>
        <fullName evidence="1">Uncharacterized protein</fullName>
    </submittedName>
</protein>
<dbReference type="EMBL" id="JBHUFV010000039">
    <property type="protein sequence ID" value="MFD1935110.1"/>
    <property type="molecule type" value="Genomic_DNA"/>
</dbReference>